<dbReference type="GeneID" id="72418197"/>
<dbReference type="Pfam" id="PF12305">
    <property type="entry name" value="DUF3630"/>
    <property type="match status" value="1"/>
</dbReference>
<reference evidence="2" key="2">
    <citation type="submission" date="2023-02" db="EMBL/GenBank/DDBJ databases">
        <title>tmexCD-toprJ-like cluster.</title>
        <authorList>
            <person name="Gao X."/>
            <person name="Wang C."/>
            <person name="Liu J."/>
        </authorList>
    </citation>
    <scope>NUCLEOTIDE SEQUENCE</scope>
    <source>
        <strain evidence="2">GDW21C697WI</strain>
    </source>
</reference>
<gene>
    <name evidence="1" type="ORF">H4C15_05675</name>
    <name evidence="2" type="ORF">PWA60_01290</name>
</gene>
<name>A0A7W2LTW5_9PSED</name>
<protein>
    <submittedName>
        <fullName evidence="1">DUF3630 family protein</fullName>
    </submittedName>
</protein>
<evidence type="ECO:0000313" key="2">
    <source>
        <dbReference type="EMBL" id="WEA20867.1"/>
    </source>
</evidence>
<dbReference type="RefSeq" id="WP_054905529.1">
    <property type="nucleotide sequence ID" value="NZ_BQIO01000011.1"/>
</dbReference>
<sequence length="101" mass="11611">MNSLRLDALNIETMHSGRACLNLTSHINWDDFPEYAKAVLNLLDGNIDKKTDAIDIRVWEVTIDKERFYLTYDDFPVMVSIESLSSRGDVLLSDFKIKLES</sequence>
<accession>A0A7W2LTW5</accession>
<dbReference type="Proteomes" id="UP001217631">
    <property type="component" value="Chromosome"/>
</dbReference>
<dbReference type="AlphaFoldDB" id="A0A7W2LTW5"/>
<proteinExistence type="predicted"/>
<dbReference type="EMBL" id="JACGDA010000007">
    <property type="protein sequence ID" value="MBA6147000.1"/>
    <property type="molecule type" value="Genomic_DNA"/>
</dbReference>
<dbReference type="EMBL" id="CP118677">
    <property type="protein sequence ID" value="WEA20867.1"/>
    <property type="molecule type" value="Genomic_DNA"/>
</dbReference>
<organism evidence="1 3">
    <name type="scientific">Pseudomonas juntendi</name>
    <dbReference type="NCBI Taxonomy" id="2666183"/>
    <lineage>
        <taxon>Bacteria</taxon>
        <taxon>Pseudomonadati</taxon>
        <taxon>Pseudomonadota</taxon>
        <taxon>Gammaproteobacteria</taxon>
        <taxon>Pseudomonadales</taxon>
        <taxon>Pseudomonadaceae</taxon>
        <taxon>Pseudomonas</taxon>
    </lineage>
</organism>
<dbReference type="Proteomes" id="UP000577346">
    <property type="component" value="Unassembled WGS sequence"/>
</dbReference>
<evidence type="ECO:0000313" key="1">
    <source>
        <dbReference type="EMBL" id="MBA6147000.1"/>
    </source>
</evidence>
<evidence type="ECO:0000313" key="3">
    <source>
        <dbReference type="Proteomes" id="UP000577346"/>
    </source>
</evidence>
<reference evidence="1 3" key="1">
    <citation type="submission" date="2020-07" db="EMBL/GenBank/DDBJ databases">
        <title>Diversity of carbapenemase encoding genes among Pseudomonas putida group clinical isolates in a tertiary Brazilian hospital.</title>
        <authorList>
            <person name="Alberto-Lei F."/>
            <person name="Nodari C.S."/>
            <person name="Streling A.P."/>
            <person name="Paulino J.T."/>
            <person name="Bessa-Neto F.O."/>
            <person name="Cayo R."/>
            <person name="Gales A.C."/>
        </authorList>
    </citation>
    <scope>NUCLEOTIDE SEQUENCE [LARGE SCALE GENOMIC DNA]</scope>
    <source>
        <strain evidence="1 3">11213</strain>
    </source>
</reference>
<dbReference type="InterPro" id="IPR022080">
    <property type="entry name" value="DUF3630"/>
</dbReference>